<keyword evidence="2" id="KW-1185">Reference proteome</keyword>
<dbReference type="GO" id="GO:1901222">
    <property type="term" value="P:regulation of non-canonical NF-kappaB signal transduction"/>
    <property type="evidence" value="ECO:0007669"/>
    <property type="project" value="InterPro"/>
</dbReference>
<proteinExistence type="predicted"/>
<name>A0A7K5AN54_9FURN</name>
<feature type="non-terminal residue" evidence="1">
    <location>
        <position position="117"/>
    </location>
</feature>
<gene>
    <name evidence="1" type="primary">Akip1</name>
    <name evidence="1" type="ORF">FURFIG_R15393</name>
</gene>
<comment type="caution">
    <text evidence="1">The sequence shown here is derived from an EMBL/GenBank/DDBJ whole genome shotgun (WGS) entry which is preliminary data.</text>
</comment>
<dbReference type="AlphaFoldDB" id="A0A7K5AN54"/>
<feature type="non-terminal residue" evidence="1">
    <location>
        <position position="1"/>
    </location>
</feature>
<reference evidence="1 2" key="1">
    <citation type="submission" date="2019-09" db="EMBL/GenBank/DDBJ databases">
        <title>Bird 10,000 Genomes (B10K) Project - Family phase.</title>
        <authorList>
            <person name="Zhang G."/>
        </authorList>
    </citation>
    <scope>NUCLEOTIDE SEQUENCE [LARGE SCALE GENOMIC DNA]</scope>
    <source>
        <strain evidence="1">B10K-DU-003-06</strain>
    </source>
</reference>
<dbReference type="PANTHER" id="PTHR14330">
    <property type="entry name" value="A-KINASE-INTERACTING PROTEIN 1"/>
    <property type="match status" value="1"/>
</dbReference>
<evidence type="ECO:0000313" key="2">
    <source>
        <dbReference type="Proteomes" id="UP000529852"/>
    </source>
</evidence>
<dbReference type="EMBL" id="VYZD01000060">
    <property type="protein sequence ID" value="NWR84754.1"/>
    <property type="molecule type" value="Genomic_DNA"/>
</dbReference>
<dbReference type="PANTHER" id="PTHR14330:SF2">
    <property type="entry name" value="A-KINASE-INTERACTING PROTEIN 1"/>
    <property type="match status" value="1"/>
</dbReference>
<dbReference type="InterPro" id="IPR033214">
    <property type="entry name" value="AKIP1"/>
</dbReference>
<dbReference type="Proteomes" id="UP000529852">
    <property type="component" value="Unassembled WGS sequence"/>
</dbReference>
<sequence length="117" mass="13391">MALMPPHIIFCVSVVVQKYYSFVPAPRCKEHELKHMCKYHGRQAGERGLESMEEEVIMKLFVCLFVFLLKIRQASKDFYIEVSPGIYSVTAVSEDMVQQTHVVDVNAGQSVDLTFVF</sequence>
<protein>
    <submittedName>
        <fullName evidence="1">AKIP1 protein</fullName>
    </submittedName>
</protein>
<evidence type="ECO:0000313" key="1">
    <source>
        <dbReference type="EMBL" id="NWR84754.1"/>
    </source>
</evidence>
<dbReference type="GO" id="GO:0005654">
    <property type="term" value="C:nucleoplasm"/>
    <property type="evidence" value="ECO:0007669"/>
    <property type="project" value="TreeGrafter"/>
</dbReference>
<organism evidence="1 2">
    <name type="scientific">Furnarius figulus</name>
    <dbReference type="NCBI Taxonomy" id="463165"/>
    <lineage>
        <taxon>Eukaryota</taxon>
        <taxon>Metazoa</taxon>
        <taxon>Chordata</taxon>
        <taxon>Craniata</taxon>
        <taxon>Vertebrata</taxon>
        <taxon>Euteleostomi</taxon>
        <taxon>Archelosauria</taxon>
        <taxon>Archosauria</taxon>
        <taxon>Dinosauria</taxon>
        <taxon>Saurischia</taxon>
        <taxon>Theropoda</taxon>
        <taxon>Coelurosauria</taxon>
        <taxon>Aves</taxon>
        <taxon>Neognathae</taxon>
        <taxon>Neoaves</taxon>
        <taxon>Telluraves</taxon>
        <taxon>Australaves</taxon>
        <taxon>Passeriformes</taxon>
        <taxon>Furnariidae</taxon>
        <taxon>Furnarius</taxon>
    </lineage>
</organism>
<accession>A0A7K5AN54</accession>